<comment type="caution">
    <text evidence="4">The sequence shown here is derived from an EMBL/GenBank/DDBJ whole genome shotgun (WGS) entry which is preliminary data.</text>
</comment>
<feature type="transmembrane region" description="Helical" evidence="2">
    <location>
        <begin position="43"/>
        <end position="64"/>
    </location>
</feature>
<organism evidence="4 5">
    <name type="scientific">Actinomadura barringtoniae</name>
    <dbReference type="NCBI Taxonomy" id="1427535"/>
    <lineage>
        <taxon>Bacteria</taxon>
        <taxon>Bacillati</taxon>
        <taxon>Actinomycetota</taxon>
        <taxon>Actinomycetes</taxon>
        <taxon>Streptosporangiales</taxon>
        <taxon>Thermomonosporaceae</taxon>
        <taxon>Actinomadura</taxon>
    </lineage>
</organism>
<keyword evidence="4" id="KW-0132">Cell division</keyword>
<evidence type="ECO:0000256" key="2">
    <source>
        <dbReference type="SAM" id="Phobius"/>
    </source>
</evidence>
<proteinExistence type="predicted"/>
<name>A0A939PM01_9ACTN</name>
<evidence type="ECO:0000256" key="1">
    <source>
        <dbReference type="SAM" id="MobiDB-lite"/>
    </source>
</evidence>
<sequence>MNTTEERLADALKTTGDTLGPEDIPELNLSAAPRRRSAFGRPALIIAAAAVVTAVAAVGGTYLAQGDDTKHVRPLGQGRAGEMPGLQVVVYLCTKTSSNPSCLRSDASAEQRRSLKASLEHMPQVKKVDYESRQQAFGRFKDRFVGTPEHAQSTKPGDIPDSFWVVPRRAEDARTIMDAVLGRPGVDRVVIDR</sequence>
<keyword evidence="5" id="KW-1185">Reference proteome</keyword>
<dbReference type="AlphaFoldDB" id="A0A939PM01"/>
<dbReference type="GO" id="GO:0051301">
    <property type="term" value="P:cell division"/>
    <property type="evidence" value="ECO:0007669"/>
    <property type="project" value="UniProtKB-KW"/>
</dbReference>
<keyword evidence="2" id="KW-0472">Membrane</keyword>
<dbReference type="Pfam" id="PF18075">
    <property type="entry name" value="FtsX_ECD"/>
    <property type="match status" value="1"/>
</dbReference>
<feature type="region of interest" description="Disordered" evidence="1">
    <location>
        <begin position="1"/>
        <end position="22"/>
    </location>
</feature>
<keyword evidence="2" id="KW-0812">Transmembrane</keyword>
<evidence type="ECO:0000259" key="3">
    <source>
        <dbReference type="Pfam" id="PF18075"/>
    </source>
</evidence>
<feature type="compositionally biased region" description="Basic and acidic residues" evidence="1">
    <location>
        <begin position="1"/>
        <end position="10"/>
    </location>
</feature>
<keyword evidence="2" id="KW-1133">Transmembrane helix</keyword>
<accession>A0A939PM01</accession>
<reference evidence="4" key="1">
    <citation type="submission" date="2021-03" db="EMBL/GenBank/DDBJ databases">
        <authorList>
            <person name="Kanchanasin P."/>
            <person name="Saeng-In P."/>
            <person name="Phongsopitanun W."/>
            <person name="Yuki M."/>
            <person name="Kudo T."/>
            <person name="Ohkuma M."/>
            <person name="Tanasupawat S."/>
        </authorList>
    </citation>
    <scope>NUCLEOTIDE SEQUENCE</scope>
    <source>
        <strain evidence="4">GKU 128</strain>
    </source>
</reference>
<feature type="domain" description="FtsX extracellular" evidence="3">
    <location>
        <begin position="87"/>
        <end position="189"/>
    </location>
</feature>
<dbReference type="RefSeq" id="WP_208259485.1">
    <property type="nucleotide sequence ID" value="NZ_JAGEOJ010000013.1"/>
</dbReference>
<evidence type="ECO:0000313" key="4">
    <source>
        <dbReference type="EMBL" id="MBO2451609.1"/>
    </source>
</evidence>
<dbReference type="Proteomes" id="UP000669179">
    <property type="component" value="Unassembled WGS sequence"/>
</dbReference>
<protein>
    <submittedName>
        <fullName evidence="4">Permease-like cell division protein FtsX</fullName>
    </submittedName>
</protein>
<keyword evidence="4" id="KW-0131">Cell cycle</keyword>
<dbReference type="Gene3D" id="3.30.70.3040">
    <property type="match status" value="1"/>
</dbReference>
<dbReference type="EMBL" id="JAGEOJ010000013">
    <property type="protein sequence ID" value="MBO2451609.1"/>
    <property type="molecule type" value="Genomic_DNA"/>
</dbReference>
<dbReference type="InterPro" id="IPR040690">
    <property type="entry name" value="FtsX_ECD"/>
</dbReference>
<evidence type="ECO:0000313" key="5">
    <source>
        <dbReference type="Proteomes" id="UP000669179"/>
    </source>
</evidence>
<gene>
    <name evidence="4" type="ORF">J4573_31275</name>
</gene>